<evidence type="ECO:0000313" key="1">
    <source>
        <dbReference type="EMBL" id="MBE9462650.1"/>
    </source>
</evidence>
<dbReference type="RefSeq" id="WP_194120839.1">
    <property type="nucleotide sequence ID" value="NZ_JACYGY010000001.1"/>
</dbReference>
<sequence>MENTNYPDGWVKEILETEFVKPSTRALLLDRLDTNTKSTPDFFDDESFSILQCVCMRLIPQDRNEPIDLAGLLDEQLSKSPGNGWRYDELPEDKVLFKKGIKGMEKLAQMAFAKTFCDLDDAETDQILLTIQAGNAKGYEWDQIPSNLFFEELLASLVELYYSHPLAKEEIGDISFADAKGWKNIGLDQIEKPNPNNR</sequence>
<dbReference type="Proteomes" id="UP000634134">
    <property type="component" value="Unassembled WGS sequence"/>
</dbReference>
<proteinExistence type="predicted"/>
<reference evidence="2" key="1">
    <citation type="submission" date="2023-07" db="EMBL/GenBank/DDBJ databases">
        <title>Dyadobacter sp. nov 'subterranea' isolated from contaminted grondwater.</title>
        <authorList>
            <person name="Szabo I."/>
            <person name="Al-Omari J."/>
            <person name="Szerdahelyi S.G."/>
            <person name="Rado J."/>
        </authorList>
    </citation>
    <scope>NUCLEOTIDE SEQUENCE [LARGE SCALE GENOMIC DNA]</scope>
    <source>
        <strain evidence="2">UP-52</strain>
    </source>
</reference>
<protein>
    <submittedName>
        <fullName evidence="1">Gluconate 2-dehydrogenase subunit 3 family protein</fullName>
    </submittedName>
</protein>
<name>A0ABR9WB14_9BACT</name>
<dbReference type="EMBL" id="JACYGY010000001">
    <property type="protein sequence ID" value="MBE9462650.1"/>
    <property type="molecule type" value="Genomic_DNA"/>
</dbReference>
<organism evidence="1 2">
    <name type="scientific">Dyadobacter subterraneus</name>
    <dbReference type="NCBI Taxonomy" id="2773304"/>
    <lineage>
        <taxon>Bacteria</taxon>
        <taxon>Pseudomonadati</taxon>
        <taxon>Bacteroidota</taxon>
        <taxon>Cytophagia</taxon>
        <taxon>Cytophagales</taxon>
        <taxon>Spirosomataceae</taxon>
        <taxon>Dyadobacter</taxon>
    </lineage>
</organism>
<keyword evidence="2" id="KW-1185">Reference proteome</keyword>
<gene>
    <name evidence="1" type="ORF">IEE83_12215</name>
</gene>
<accession>A0ABR9WB14</accession>
<comment type="caution">
    <text evidence="1">The sequence shown here is derived from an EMBL/GenBank/DDBJ whole genome shotgun (WGS) entry which is preliminary data.</text>
</comment>
<evidence type="ECO:0000313" key="2">
    <source>
        <dbReference type="Proteomes" id="UP000634134"/>
    </source>
</evidence>
<dbReference type="Pfam" id="PF13618">
    <property type="entry name" value="Gluconate_2-dh3"/>
    <property type="match status" value="1"/>
</dbReference>
<dbReference type="InterPro" id="IPR027056">
    <property type="entry name" value="Gluconate_2DH_su3"/>
</dbReference>